<organism evidence="1 2">
    <name type="scientific">Pedobacter steynii</name>
    <dbReference type="NCBI Taxonomy" id="430522"/>
    <lineage>
        <taxon>Bacteria</taxon>
        <taxon>Pseudomonadati</taxon>
        <taxon>Bacteroidota</taxon>
        <taxon>Sphingobacteriia</taxon>
        <taxon>Sphingobacteriales</taxon>
        <taxon>Sphingobacteriaceae</taxon>
        <taxon>Pedobacter</taxon>
    </lineage>
</organism>
<name>A0A1H0A9K3_9SPHI</name>
<accession>A0A1H0A9K3</accession>
<evidence type="ECO:0000313" key="2">
    <source>
        <dbReference type="Proteomes" id="UP000183200"/>
    </source>
</evidence>
<proteinExistence type="predicted"/>
<sequence>MELQALKTSKVDLKFSGFISSNTSVKIDFNISPGSRAPGYFAAIWQGALVQSFNAAIQIHQIKMHQPSGTLNFNSLQLGKQDYIIAFGLNSTMENFICRTLYIPATPSLFQTLFSISNHIIPLNPKDSPLTDQNMNLFMPGNFNYHSMQYLG</sequence>
<dbReference type="RefSeq" id="WP_074610091.1">
    <property type="nucleotide sequence ID" value="NZ_FNGY01000007.1"/>
</dbReference>
<keyword evidence="2" id="KW-1185">Reference proteome</keyword>
<dbReference type="OrthoDB" id="765666at2"/>
<dbReference type="AlphaFoldDB" id="A0A1H0A9K3"/>
<protein>
    <submittedName>
        <fullName evidence="1">Uncharacterized protein</fullName>
    </submittedName>
</protein>
<dbReference type="EMBL" id="FNGY01000007">
    <property type="protein sequence ID" value="SDN30230.1"/>
    <property type="molecule type" value="Genomic_DNA"/>
</dbReference>
<gene>
    <name evidence="1" type="ORF">SAMN05421820_10735</name>
</gene>
<evidence type="ECO:0000313" key="1">
    <source>
        <dbReference type="EMBL" id="SDN30230.1"/>
    </source>
</evidence>
<dbReference type="Proteomes" id="UP000183200">
    <property type="component" value="Unassembled WGS sequence"/>
</dbReference>
<reference evidence="2" key="1">
    <citation type="submission" date="2016-10" db="EMBL/GenBank/DDBJ databases">
        <authorList>
            <person name="Varghese N."/>
            <person name="Submissions S."/>
        </authorList>
    </citation>
    <scope>NUCLEOTIDE SEQUENCE [LARGE SCALE GENOMIC DNA]</scope>
    <source>
        <strain evidence="2">DSM 19110</strain>
    </source>
</reference>